<organism evidence="1 2">
    <name type="scientific">Toxocara canis</name>
    <name type="common">Canine roundworm</name>
    <dbReference type="NCBI Taxonomy" id="6265"/>
    <lineage>
        <taxon>Eukaryota</taxon>
        <taxon>Metazoa</taxon>
        <taxon>Ecdysozoa</taxon>
        <taxon>Nematoda</taxon>
        <taxon>Chromadorea</taxon>
        <taxon>Rhabditida</taxon>
        <taxon>Spirurina</taxon>
        <taxon>Ascaridomorpha</taxon>
        <taxon>Ascaridoidea</taxon>
        <taxon>Toxocaridae</taxon>
        <taxon>Toxocara</taxon>
    </lineage>
</organism>
<accession>A0A0B2V007</accession>
<dbReference type="Proteomes" id="UP000031036">
    <property type="component" value="Unassembled WGS sequence"/>
</dbReference>
<dbReference type="EMBL" id="JPKZ01002481">
    <property type="protein sequence ID" value="KHN76646.1"/>
    <property type="molecule type" value="Genomic_DNA"/>
</dbReference>
<keyword evidence="2" id="KW-1185">Reference proteome</keyword>
<protein>
    <submittedName>
        <fullName evidence="1">Uncharacterized protein</fullName>
    </submittedName>
</protein>
<sequence>MRRVRYYSQFRPSMASFGTYLAEIRRTACGRKQYIYAVNIDVNDENVCAEYLPAIKTYNRQCYLLRRFSIVKVRLQFVRAKCSFPFRRTMNNTILKQCCTLYQPYSVTRNRNPGAYDRDLVDVSVIV</sequence>
<comment type="caution">
    <text evidence="1">The sequence shown here is derived from an EMBL/GenBank/DDBJ whole genome shotgun (WGS) entry which is preliminary data.</text>
</comment>
<feature type="non-terminal residue" evidence="1">
    <location>
        <position position="127"/>
    </location>
</feature>
<reference evidence="1 2" key="1">
    <citation type="submission" date="2014-11" db="EMBL/GenBank/DDBJ databases">
        <title>Genetic blueprint of the zoonotic pathogen Toxocara canis.</title>
        <authorList>
            <person name="Zhu X.-Q."/>
            <person name="Korhonen P.K."/>
            <person name="Cai H."/>
            <person name="Young N.D."/>
            <person name="Nejsum P."/>
            <person name="von Samson-Himmelstjerna G."/>
            <person name="Boag P.R."/>
            <person name="Tan P."/>
            <person name="Li Q."/>
            <person name="Min J."/>
            <person name="Yang Y."/>
            <person name="Wang X."/>
            <person name="Fang X."/>
            <person name="Hall R.S."/>
            <person name="Hofmann A."/>
            <person name="Sternberg P.W."/>
            <person name="Jex A.R."/>
            <person name="Gasser R.B."/>
        </authorList>
    </citation>
    <scope>NUCLEOTIDE SEQUENCE [LARGE SCALE GENOMIC DNA]</scope>
    <source>
        <strain evidence="1">PN_DK_2014</strain>
    </source>
</reference>
<dbReference type="AlphaFoldDB" id="A0A0B2V007"/>
<evidence type="ECO:0000313" key="1">
    <source>
        <dbReference type="EMBL" id="KHN76646.1"/>
    </source>
</evidence>
<name>A0A0B2V007_TOXCA</name>
<proteinExistence type="predicted"/>
<evidence type="ECO:0000313" key="2">
    <source>
        <dbReference type="Proteomes" id="UP000031036"/>
    </source>
</evidence>
<gene>
    <name evidence="1" type="ORF">Tcan_01700</name>
</gene>